<keyword evidence="2" id="KW-1185">Reference proteome</keyword>
<sequence length="189" mass="20915">MDIERLVRDKLISLLQNGFDCTQEVQLRTVSGHNVRCDVLGIPRNEEFSGCCLAFECKRPSQEWHYAPWSRAIKQASDNVGADVTDQRFPDAGTVTAAFLFPAPMIVPRGSTQQANDLIRDGFEEAVAGMFHLALMFRVGKAGTTSLGKERQLSLVLGPNEIWNARNGFTKNGYDLLLSGRPIGSSNRK</sequence>
<keyword evidence="1" id="KW-0614">Plasmid</keyword>
<dbReference type="RefSeq" id="WP_317054347.1">
    <property type="nucleotide sequence ID" value="NZ_CP146607.1"/>
</dbReference>
<dbReference type="EMBL" id="CP146607">
    <property type="protein sequence ID" value="WYK20172.1"/>
    <property type="molecule type" value="Genomic_DNA"/>
</dbReference>
<evidence type="ECO:0000313" key="2">
    <source>
        <dbReference type="Proteomes" id="UP001281305"/>
    </source>
</evidence>
<geneLocation type="plasmid" evidence="1 2">
    <name>unnamed1</name>
</geneLocation>
<reference evidence="1 2" key="1">
    <citation type="submission" date="2024-02" db="EMBL/GenBank/DDBJ databases">
        <title>Roseovarius strain W115 nov., isolated from a marine algae.</title>
        <authorList>
            <person name="Lee M.W."/>
            <person name="Lee J.K."/>
            <person name="Kim J.M."/>
            <person name="Choi D.G."/>
            <person name="Baek J.H."/>
            <person name="Bayburt H."/>
            <person name="Jung J.J."/>
            <person name="Han D.M."/>
            <person name="Jeon C.O."/>
        </authorList>
    </citation>
    <scope>NUCLEOTIDE SEQUENCE [LARGE SCALE GENOMIC DNA]</scope>
    <source>
        <strain evidence="1 2">W115</strain>
        <plasmid evidence="1 2">unnamed1</plasmid>
    </source>
</reference>
<evidence type="ECO:0008006" key="3">
    <source>
        <dbReference type="Google" id="ProtNLM"/>
    </source>
</evidence>
<protein>
    <recommendedName>
        <fullName evidence="3">Restriction endonuclease type IV Mrr domain-containing protein</fullName>
    </recommendedName>
</protein>
<gene>
    <name evidence="1" type="ORF">RZS32_018420</name>
</gene>
<organism evidence="1 2">
    <name type="scientific">Roseovarius rhodophyticola</name>
    <dbReference type="NCBI Taxonomy" id="3080827"/>
    <lineage>
        <taxon>Bacteria</taxon>
        <taxon>Pseudomonadati</taxon>
        <taxon>Pseudomonadota</taxon>
        <taxon>Alphaproteobacteria</taxon>
        <taxon>Rhodobacterales</taxon>
        <taxon>Roseobacteraceae</taxon>
        <taxon>Roseovarius</taxon>
    </lineage>
</organism>
<proteinExistence type="predicted"/>
<dbReference type="Proteomes" id="UP001281305">
    <property type="component" value="Plasmid unnamed1"/>
</dbReference>
<evidence type="ECO:0000313" key="1">
    <source>
        <dbReference type="EMBL" id="WYK20172.1"/>
    </source>
</evidence>
<name>A0ABZ2TKC9_9RHOB</name>
<accession>A0ABZ2TKC9</accession>